<dbReference type="GO" id="GO:0005737">
    <property type="term" value="C:cytoplasm"/>
    <property type="evidence" value="ECO:0007669"/>
    <property type="project" value="TreeGrafter"/>
</dbReference>
<feature type="transmembrane region" description="Helical" evidence="1">
    <location>
        <begin position="213"/>
        <end position="233"/>
    </location>
</feature>
<keyword evidence="3" id="KW-1185">Reference proteome</keyword>
<dbReference type="Proteomes" id="UP000299102">
    <property type="component" value="Unassembled WGS sequence"/>
</dbReference>
<dbReference type="GO" id="GO:0016192">
    <property type="term" value="P:vesicle-mediated transport"/>
    <property type="evidence" value="ECO:0007669"/>
    <property type="project" value="TreeGrafter"/>
</dbReference>
<keyword evidence="1" id="KW-1133">Transmembrane helix</keyword>
<protein>
    <submittedName>
        <fullName evidence="2">Uncharacterized protein</fullName>
    </submittedName>
</protein>
<evidence type="ECO:0000313" key="2">
    <source>
        <dbReference type="EMBL" id="GBP94184.1"/>
    </source>
</evidence>
<name>A0A4C2A4M5_EUMVA</name>
<dbReference type="EMBL" id="BGZK01002471">
    <property type="protein sequence ID" value="GBP94184.1"/>
    <property type="molecule type" value="Genomic_DNA"/>
</dbReference>
<dbReference type="PANTHER" id="PTHR13886:SF4">
    <property type="entry name" value="JNK-INTERACTING PROTEIN 3"/>
    <property type="match status" value="1"/>
</dbReference>
<gene>
    <name evidence="2" type="ORF">EVAR_100805_1</name>
</gene>
<dbReference type="GO" id="GO:0008432">
    <property type="term" value="F:JUN kinase binding"/>
    <property type="evidence" value="ECO:0007669"/>
    <property type="project" value="TreeGrafter"/>
</dbReference>
<comment type="caution">
    <text evidence="2">The sequence shown here is derived from an EMBL/GenBank/DDBJ whole genome shotgun (WGS) entry which is preliminary data.</text>
</comment>
<dbReference type="STRING" id="151549.A0A4C2A4M5"/>
<sequence length="288" mass="30966">MVWLLESRPGLVRNKELSVNSTVFLEITLDNRLQLGPHISTGSCSQGRWTHPSYGWCLQGKTAQPTKGPSPCTSLSSGGIPVPVPVFCSGRWRPPLRGGGGLSGRIMLLNARPIAENEPRMTLLCAAGVNLRGGVTPDGGSMIGASIFYAKNDDSSETPPSLADEMNKVIHAHSPEVEQISKQLQSTQNMDSEKNSLSSMVWICASTQTRGMVMVRLCSLFLKAILTMFAMSIEVGTTCCDTTTLVPGISPLVIHLFSIVHILIIEVSFLLIRGGEAKNSGITAQFAR</sequence>
<proteinExistence type="predicted"/>
<feature type="transmembrane region" description="Helical" evidence="1">
    <location>
        <begin position="253"/>
        <end position="272"/>
    </location>
</feature>
<dbReference type="GO" id="GO:0005078">
    <property type="term" value="F:MAP-kinase scaffold activity"/>
    <property type="evidence" value="ECO:0007669"/>
    <property type="project" value="InterPro"/>
</dbReference>
<organism evidence="2 3">
    <name type="scientific">Eumeta variegata</name>
    <name type="common">Bagworm moth</name>
    <name type="synonym">Eumeta japonica</name>
    <dbReference type="NCBI Taxonomy" id="151549"/>
    <lineage>
        <taxon>Eukaryota</taxon>
        <taxon>Metazoa</taxon>
        <taxon>Ecdysozoa</taxon>
        <taxon>Arthropoda</taxon>
        <taxon>Hexapoda</taxon>
        <taxon>Insecta</taxon>
        <taxon>Pterygota</taxon>
        <taxon>Neoptera</taxon>
        <taxon>Endopterygota</taxon>
        <taxon>Lepidoptera</taxon>
        <taxon>Glossata</taxon>
        <taxon>Ditrysia</taxon>
        <taxon>Tineoidea</taxon>
        <taxon>Psychidae</taxon>
        <taxon>Oiketicinae</taxon>
        <taxon>Eumeta</taxon>
    </lineage>
</organism>
<accession>A0A4C2A4M5</accession>
<evidence type="ECO:0000256" key="1">
    <source>
        <dbReference type="SAM" id="Phobius"/>
    </source>
</evidence>
<dbReference type="InterPro" id="IPR039911">
    <property type="entry name" value="JIP3/JIP4"/>
</dbReference>
<reference evidence="2 3" key="1">
    <citation type="journal article" date="2019" name="Commun. Biol.">
        <title>The bagworm genome reveals a unique fibroin gene that provides high tensile strength.</title>
        <authorList>
            <person name="Kono N."/>
            <person name="Nakamura H."/>
            <person name="Ohtoshi R."/>
            <person name="Tomita M."/>
            <person name="Numata K."/>
            <person name="Arakawa K."/>
        </authorList>
    </citation>
    <scope>NUCLEOTIDE SEQUENCE [LARGE SCALE GENOMIC DNA]</scope>
</reference>
<dbReference type="GO" id="GO:0030159">
    <property type="term" value="F:signaling receptor complex adaptor activity"/>
    <property type="evidence" value="ECO:0007669"/>
    <property type="project" value="TreeGrafter"/>
</dbReference>
<keyword evidence="1" id="KW-0812">Transmembrane</keyword>
<dbReference type="PANTHER" id="PTHR13886">
    <property type="entry name" value="JNK/SAPK-ASSOCIATED PROTEIN"/>
    <property type="match status" value="1"/>
</dbReference>
<dbReference type="OrthoDB" id="10256043at2759"/>
<dbReference type="AlphaFoldDB" id="A0A4C2A4M5"/>
<dbReference type="GO" id="GO:0019894">
    <property type="term" value="F:kinesin binding"/>
    <property type="evidence" value="ECO:0007669"/>
    <property type="project" value="TreeGrafter"/>
</dbReference>
<keyword evidence="1" id="KW-0472">Membrane</keyword>
<evidence type="ECO:0000313" key="3">
    <source>
        <dbReference type="Proteomes" id="UP000299102"/>
    </source>
</evidence>